<feature type="transmembrane region" description="Helical" evidence="8">
    <location>
        <begin position="433"/>
        <end position="452"/>
    </location>
</feature>
<feature type="transmembrane region" description="Helical" evidence="8">
    <location>
        <begin position="271"/>
        <end position="291"/>
    </location>
</feature>
<evidence type="ECO:0000313" key="10">
    <source>
        <dbReference type="EMBL" id="ORY55883.1"/>
    </source>
</evidence>
<dbReference type="Gene3D" id="1.20.1250.20">
    <property type="entry name" value="MFS general substrate transporter like domains"/>
    <property type="match status" value="2"/>
</dbReference>
<evidence type="ECO:0000256" key="5">
    <source>
        <dbReference type="ARBA" id="ARBA00022989"/>
    </source>
</evidence>
<dbReference type="InterPro" id="IPR020846">
    <property type="entry name" value="MFS_dom"/>
</dbReference>
<feature type="transmembrane region" description="Helical" evidence="8">
    <location>
        <begin position="201"/>
        <end position="224"/>
    </location>
</feature>
<dbReference type="FunCoup" id="A0A1Y2D9E7">
    <property type="interactions" value="66"/>
</dbReference>
<reference evidence="10 11" key="1">
    <citation type="submission" date="2016-07" db="EMBL/GenBank/DDBJ databases">
        <title>Pervasive Adenine N6-methylation of Active Genes in Fungi.</title>
        <authorList>
            <consortium name="DOE Joint Genome Institute"/>
            <person name="Mondo S.J."/>
            <person name="Dannebaum R.O."/>
            <person name="Kuo R.C."/>
            <person name="Labutti K."/>
            <person name="Haridas S."/>
            <person name="Kuo A."/>
            <person name="Salamov A."/>
            <person name="Ahrendt S.R."/>
            <person name="Lipzen A."/>
            <person name="Sullivan W."/>
            <person name="Andreopoulos W.B."/>
            <person name="Clum A."/>
            <person name="Lindquist E."/>
            <person name="Daum C."/>
            <person name="Ramamoorthy G.K."/>
            <person name="Gryganskyi A."/>
            <person name="Culley D."/>
            <person name="Magnuson J.K."/>
            <person name="James T.Y."/>
            <person name="O'Malley M.A."/>
            <person name="Stajich J.E."/>
            <person name="Spatafora J.W."/>
            <person name="Visel A."/>
            <person name="Grigoriev I.V."/>
        </authorList>
    </citation>
    <scope>NUCLEOTIDE SEQUENCE [LARGE SCALE GENOMIC DNA]</scope>
    <source>
        <strain evidence="10 11">CBS 129021</strain>
    </source>
</reference>
<evidence type="ECO:0000256" key="3">
    <source>
        <dbReference type="ARBA" id="ARBA00022448"/>
    </source>
</evidence>
<sequence length="556" mass="59206">MALFSVTPGSGANASGEQVSNAYAQRELPRTNLRQDAGIDAEKESNGDSVPHQVWMPPRTPSRTLVHEPEQSGDAVTADAIAASPEPAAVTGLAFILLMFSVVSAGVLVALNVTILGTAIPAITTEFNSINDVGWYVSAFSITICAMAPFTGKLFRLFRIKATFICFIVIFMISSLLAGLARSSDMLIAAHRRIWSYLNDILMGFFAVGQATGPLIGGSLTSYASWRWCFFINLPLGAVVLILVVFVGKFPELSSASQKGTILTRIRQIDIAGFFIFAIGNTMFLLGLQWGGTDYPWSSATVIGLMCGGVATFGVLAAWFSYKKESALIPTRVFKSRINIAIGLTAFIQSGATITSLHWLPIWFQAIKQVDAIHSGIMILPLILSQVFASVLTGALVQKTGYYLPEVITGNVLIGVGSGLMATFARATTTGQWIGYQILVGAGRGMVLKLLVTAVQANMPKEDASIASGYSMFSQFFGGAVFTAVAKTVFTSSIAPALAKFAPSVDARLLVNNGATELQKVIPADQISGVLLAYNEAIDYVFYLQLAAACCAFVTG</sequence>
<dbReference type="InterPro" id="IPR036259">
    <property type="entry name" value="MFS_trans_sf"/>
</dbReference>
<protein>
    <submittedName>
        <fullName evidence="10">Major facilitator superfamily domain-containing protein</fullName>
    </submittedName>
</protein>
<dbReference type="OrthoDB" id="10021397at2759"/>
<evidence type="ECO:0000256" key="1">
    <source>
        <dbReference type="ARBA" id="ARBA00004141"/>
    </source>
</evidence>
<feature type="transmembrane region" description="Helical" evidence="8">
    <location>
        <begin position="340"/>
        <end position="360"/>
    </location>
</feature>
<dbReference type="GO" id="GO:0005886">
    <property type="term" value="C:plasma membrane"/>
    <property type="evidence" value="ECO:0007669"/>
    <property type="project" value="TreeGrafter"/>
</dbReference>
<evidence type="ECO:0000256" key="2">
    <source>
        <dbReference type="ARBA" id="ARBA00007520"/>
    </source>
</evidence>
<dbReference type="FunFam" id="1.20.1250.20:FF:000196">
    <property type="entry name" value="MFS toxin efflux pump (AflT)"/>
    <property type="match status" value="1"/>
</dbReference>
<dbReference type="EMBL" id="MCFJ01000025">
    <property type="protein sequence ID" value="ORY55883.1"/>
    <property type="molecule type" value="Genomic_DNA"/>
</dbReference>
<feature type="transmembrane region" description="Helical" evidence="8">
    <location>
        <begin position="372"/>
        <end position="396"/>
    </location>
</feature>
<feature type="transmembrane region" description="Helical" evidence="8">
    <location>
        <begin position="297"/>
        <end position="320"/>
    </location>
</feature>
<gene>
    <name evidence="10" type="ORF">BCR38DRAFT_461853</name>
</gene>
<evidence type="ECO:0000259" key="9">
    <source>
        <dbReference type="PROSITE" id="PS50850"/>
    </source>
</evidence>
<evidence type="ECO:0000256" key="8">
    <source>
        <dbReference type="SAM" id="Phobius"/>
    </source>
</evidence>
<dbReference type="GeneID" id="63778782"/>
<feature type="transmembrane region" description="Helical" evidence="8">
    <location>
        <begin position="93"/>
        <end position="121"/>
    </location>
</feature>
<dbReference type="InterPro" id="IPR011701">
    <property type="entry name" value="MFS"/>
</dbReference>
<evidence type="ECO:0000256" key="6">
    <source>
        <dbReference type="ARBA" id="ARBA00023136"/>
    </source>
</evidence>
<dbReference type="PROSITE" id="PS50850">
    <property type="entry name" value="MFS"/>
    <property type="match status" value="1"/>
</dbReference>
<accession>A0A1Y2D9E7</accession>
<evidence type="ECO:0000256" key="7">
    <source>
        <dbReference type="SAM" id="MobiDB-lite"/>
    </source>
</evidence>
<name>A0A1Y2D9E7_9PEZI</name>
<keyword evidence="4 8" id="KW-0812">Transmembrane</keyword>
<dbReference type="AlphaFoldDB" id="A0A1Y2D9E7"/>
<keyword evidence="5 8" id="KW-1133">Transmembrane helix</keyword>
<organism evidence="10 11">
    <name type="scientific">Pseudomassariella vexata</name>
    <dbReference type="NCBI Taxonomy" id="1141098"/>
    <lineage>
        <taxon>Eukaryota</taxon>
        <taxon>Fungi</taxon>
        <taxon>Dikarya</taxon>
        <taxon>Ascomycota</taxon>
        <taxon>Pezizomycotina</taxon>
        <taxon>Sordariomycetes</taxon>
        <taxon>Xylariomycetidae</taxon>
        <taxon>Amphisphaeriales</taxon>
        <taxon>Pseudomassariaceae</taxon>
        <taxon>Pseudomassariella</taxon>
    </lineage>
</organism>
<dbReference type="RefSeq" id="XP_040709835.1">
    <property type="nucleotide sequence ID" value="XM_040862570.1"/>
</dbReference>
<feature type="region of interest" description="Disordered" evidence="7">
    <location>
        <begin position="1"/>
        <end position="31"/>
    </location>
</feature>
<feature type="transmembrane region" description="Helical" evidence="8">
    <location>
        <begin position="133"/>
        <end position="150"/>
    </location>
</feature>
<keyword evidence="6 8" id="KW-0472">Membrane</keyword>
<feature type="transmembrane region" description="Helical" evidence="8">
    <location>
        <begin position="162"/>
        <end position="181"/>
    </location>
</feature>
<evidence type="ECO:0000313" key="11">
    <source>
        <dbReference type="Proteomes" id="UP000193689"/>
    </source>
</evidence>
<dbReference type="InParanoid" id="A0A1Y2D9E7"/>
<dbReference type="SUPFAM" id="SSF103473">
    <property type="entry name" value="MFS general substrate transporter"/>
    <property type="match status" value="1"/>
</dbReference>
<dbReference type="Pfam" id="PF07690">
    <property type="entry name" value="MFS_1"/>
    <property type="match status" value="2"/>
</dbReference>
<keyword evidence="11" id="KW-1185">Reference proteome</keyword>
<comment type="subcellular location">
    <subcellularLocation>
        <location evidence="1">Membrane</location>
        <topology evidence="1">Multi-pass membrane protein</topology>
    </subcellularLocation>
</comment>
<comment type="caution">
    <text evidence="10">The sequence shown here is derived from an EMBL/GenBank/DDBJ whole genome shotgun (WGS) entry which is preliminary data.</text>
</comment>
<dbReference type="GO" id="GO:0022857">
    <property type="term" value="F:transmembrane transporter activity"/>
    <property type="evidence" value="ECO:0007669"/>
    <property type="project" value="InterPro"/>
</dbReference>
<comment type="similarity">
    <text evidence="2">Belongs to the major facilitator superfamily. TCR/Tet family.</text>
</comment>
<dbReference type="PANTHER" id="PTHR23501:SF193">
    <property type="entry name" value="MULTIDRUG TRANSPORTER, PUTATIVE (AFU_ORTHOLOGUE AFUA_8G00940)-RELATED"/>
    <property type="match status" value="1"/>
</dbReference>
<feature type="compositionally biased region" description="Polar residues" evidence="7">
    <location>
        <begin position="7"/>
        <end position="23"/>
    </location>
</feature>
<proteinExistence type="inferred from homology"/>
<feature type="domain" description="Major facilitator superfamily (MFS) profile" evidence="9">
    <location>
        <begin position="98"/>
        <end position="556"/>
    </location>
</feature>
<feature type="transmembrane region" description="Helical" evidence="8">
    <location>
        <begin position="408"/>
        <end position="427"/>
    </location>
</feature>
<evidence type="ECO:0000256" key="4">
    <source>
        <dbReference type="ARBA" id="ARBA00022692"/>
    </source>
</evidence>
<dbReference type="Proteomes" id="UP000193689">
    <property type="component" value="Unassembled WGS sequence"/>
</dbReference>
<dbReference type="PANTHER" id="PTHR23501">
    <property type="entry name" value="MAJOR FACILITATOR SUPERFAMILY"/>
    <property type="match status" value="1"/>
</dbReference>
<feature type="transmembrane region" description="Helical" evidence="8">
    <location>
        <begin position="230"/>
        <end position="250"/>
    </location>
</feature>
<keyword evidence="3" id="KW-0813">Transport</keyword>